<name>A0A2A4FWQ7_9SPHN</name>
<protein>
    <submittedName>
        <fullName evidence="1">Uncharacterized protein</fullName>
    </submittedName>
</protein>
<dbReference type="KEGG" id="rdi:CMV14_18965"/>
<gene>
    <name evidence="1" type="ORF">COO09_13305</name>
</gene>
<keyword evidence="2" id="KW-1185">Reference proteome</keyword>
<dbReference type="AlphaFoldDB" id="A0A2A4FWQ7"/>
<organism evidence="1 2">
    <name type="scientific">Rhizorhabdus dicambivorans</name>
    <dbReference type="NCBI Taxonomy" id="1850238"/>
    <lineage>
        <taxon>Bacteria</taxon>
        <taxon>Pseudomonadati</taxon>
        <taxon>Pseudomonadota</taxon>
        <taxon>Alphaproteobacteria</taxon>
        <taxon>Sphingomonadales</taxon>
        <taxon>Sphingomonadaceae</taxon>
        <taxon>Rhizorhabdus</taxon>
    </lineage>
</organism>
<sequence length="103" mass="10368">MTKPTPGSRWKSAVCDTEAVVVRPASSGAVPECGGVAMVPAAEAKPDGGTIAAGFDGGSQMGKRYHDEATGMEALCTKAGQGTLGVEGRAFALKEAKKLPSSD</sequence>
<proteinExistence type="predicted"/>
<dbReference type="OrthoDB" id="7478453at2"/>
<evidence type="ECO:0000313" key="1">
    <source>
        <dbReference type="EMBL" id="PCE41821.1"/>
    </source>
</evidence>
<evidence type="ECO:0000313" key="2">
    <source>
        <dbReference type="Proteomes" id="UP000218934"/>
    </source>
</evidence>
<comment type="caution">
    <text evidence="1">The sequence shown here is derived from an EMBL/GenBank/DDBJ whole genome shotgun (WGS) entry which is preliminary data.</text>
</comment>
<dbReference type="Proteomes" id="UP000218934">
    <property type="component" value="Unassembled WGS sequence"/>
</dbReference>
<dbReference type="EMBL" id="NWUF01000012">
    <property type="protein sequence ID" value="PCE41821.1"/>
    <property type="molecule type" value="Genomic_DNA"/>
</dbReference>
<accession>A0A2A4FWQ7</accession>
<reference evidence="1 2" key="1">
    <citation type="submission" date="2017-09" db="EMBL/GenBank/DDBJ databases">
        <title>The Catabolism of 3,6-Dichlorosalicylic acid is Initiated by the Cytochrome P450 Monooxygenase DsmABC in Rhizorhabdus dicambivorans Ndbn-20.</title>
        <authorList>
            <person name="Na L."/>
        </authorList>
    </citation>
    <scope>NUCLEOTIDE SEQUENCE [LARGE SCALE GENOMIC DNA]</scope>
    <source>
        <strain evidence="1 2">Ndbn-20m</strain>
    </source>
</reference>
<dbReference type="RefSeq" id="WP_066961527.1">
    <property type="nucleotide sequence ID" value="NZ_CP023449.1"/>
</dbReference>